<name>W1YAF1_9ZZZZ</name>
<evidence type="ECO:0000256" key="1">
    <source>
        <dbReference type="SAM" id="Phobius"/>
    </source>
</evidence>
<gene>
    <name evidence="2" type="ORF">Q604_UNBC06806G0002</name>
</gene>
<keyword evidence="1" id="KW-0472">Membrane</keyword>
<reference evidence="2" key="1">
    <citation type="submission" date="2013-12" db="EMBL/GenBank/DDBJ databases">
        <title>A Varibaculum cambriense genome reconstructed from a premature infant gut community with otherwise low bacterial novelty that shifts toward anaerobic metabolism during the third week of life.</title>
        <authorList>
            <person name="Brown C.T."/>
            <person name="Sharon I."/>
            <person name="Thomas B.C."/>
            <person name="Castelle C.J."/>
            <person name="Morowitz M.J."/>
            <person name="Banfield J.F."/>
        </authorList>
    </citation>
    <scope>NUCLEOTIDE SEQUENCE</scope>
</reference>
<comment type="caution">
    <text evidence="2">The sequence shown here is derived from an EMBL/GenBank/DDBJ whole genome shotgun (WGS) entry which is preliminary data.</text>
</comment>
<protein>
    <submittedName>
        <fullName evidence="2">Uncharacterized protein</fullName>
    </submittedName>
</protein>
<sequence length="151" mass="16738">MSYKSKKRITSILVLLVLVCIPIGIFINKNLSNGKLDTNAVKWNQQENNDPQSIKIPGYSTITIPSNTKNVQITLGNPEGNQCYFKFEVVVDGETLYKSDFVKSGYAIKNIELSKGLAKGNYNAVIKITPYSLDKESKYAGANVKAKMKVI</sequence>
<feature type="transmembrane region" description="Helical" evidence="1">
    <location>
        <begin position="9"/>
        <end position="27"/>
    </location>
</feature>
<evidence type="ECO:0000313" key="2">
    <source>
        <dbReference type="EMBL" id="ETJ39336.1"/>
    </source>
</evidence>
<organism evidence="2">
    <name type="scientific">human gut metagenome</name>
    <dbReference type="NCBI Taxonomy" id="408170"/>
    <lineage>
        <taxon>unclassified sequences</taxon>
        <taxon>metagenomes</taxon>
        <taxon>organismal metagenomes</taxon>
    </lineage>
</organism>
<keyword evidence="1" id="KW-1133">Transmembrane helix</keyword>
<keyword evidence="1" id="KW-0812">Transmembrane</keyword>
<dbReference type="AlphaFoldDB" id="W1YAF1"/>
<dbReference type="EMBL" id="AZMM01006806">
    <property type="protein sequence ID" value="ETJ39336.1"/>
    <property type="molecule type" value="Genomic_DNA"/>
</dbReference>
<accession>W1YAF1</accession>
<proteinExistence type="predicted"/>